<dbReference type="EMBL" id="MT701590">
    <property type="protein sequence ID" value="QPB09315.1"/>
    <property type="molecule type" value="Genomic_DNA"/>
</dbReference>
<proteinExistence type="predicted"/>
<gene>
    <name evidence="1" type="ORF">CPT_Miami_220</name>
</gene>
<evidence type="ECO:0000313" key="2">
    <source>
        <dbReference type="Proteomes" id="UP000662782"/>
    </source>
</evidence>
<protein>
    <submittedName>
        <fullName evidence="1">Uncharacterized protein</fullName>
    </submittedName>
</protein>
<keyword evidence="2" id="KW-1185">Reference proteome</keyword>
<reference evidence="1 2" key="1">
    <citation type="submission" date="2020-07" db="EMBL/GenBank/DDBJ databases">
        <title>Complete genome sequence of Klebsiella pneumoniae phage Miami.</title>
        <authorList>
            <person name="Mora D.A."/>
            <person name="Lessor L."/>
            <person name="Gill J."/>
            <person name="Liu M."/>
        </authorList>
    </citation>
    <scope>NUCLEOTIDE SEQUENCE [LARGE SCALE GENOMIC DNA]</scope>
</reference>
<name>A0A873WML2_9CAUD</name>
<evidence type="ECO:0000313" key="1">
    <source>
        <dbReference type="EMBL" id="QPB09315.1"/>
    </source>
</evidence>
<accession>A0A873WML2</accession>
<sequence length="265" mass="29688">MNNSFIEQVKQPVIFGIDGSEKLSVGESLSLKMTEISRGFKEAFRQLKSSAHTIDYGKTAKHLATVNYFKHTMVPLTGPAYFDPEKTEWSYYVKMVSSTALLLSTALTESGRIYKWLKDVAKTGTVGSSFWFSVTKTDTLANDLQSFMEGIQSSRNTHHRLNQFYDSFKSFYDTVEHFNGAVSGIKSSDIRSLADRIDEVYHLGNIIVDKIKTSQLVFDKDSLKTLQDTINTYNTLINVTGAGLVLLNELTAVFESQTAELGKLK</sequence>
<dbReference type="Proteomes" id="UP000662782">
    <property type="component" value="Segment"/>
</dbReference>
<organism evidence="1 2">
    <name type="scientific">Klebsiella phage Miami</name>
    <dbReference type="NCBI Taxonomy" id="2767581"/>
    <lineage>
        <taxon>Viruses</taxon>
        <taxon>Duplodnaviria</taxon>
        <taxon>Heunggongvirae</taxon>
        <taxon>Uroviricota</taxon>
        <taxon>Caudoviricetes</taxon>
        <taxon>Chimalliviridae</taxon>
        <taxon>Miamivirus</taxon>
        <taxon>Miamivirus miami</taxon>
    </lineage>
</organism>